<dbReference type="EMBL" id="SWMS01000025">
    <property type="protein sequence ID" value="TKG62845.1"/>
    <property type="molecule type" value="Genomic_DNA"/>
</dbReference>
<dbReference type="InterPro" id="IPR049511">
    <property type="entry name" value="PGH-like_rpt"/>
</dbReference>
<dbReference type="Gene3D" id="3.40.710.10">
    <property type="entry name" value="DD-peptidase/beta-lactamase superfamily"/>
    <property type="match status" value="1"/>
</dbReference>
<dbReference type="RefSeq" id="WP_112265269.1">
    <property type="nucleotide sequence ID" value="NZ_SWMS01000025.1"/>
</dbReference>
<dbReference type="PANTHER" id="PTHR43283">
    <property type="entry name" value="BETA-LACTAMASE-RELATED"/>
    <property type="match status" value="1"/>
</dbReference>
<evidence type="ECO:0000256" key="1">
    <source>
        <dbReference type="SAM" id="SignalP"/>
    </source>
</evidence>
<evidence type="ECO:0000313" key="3">
    <source>
        <dbReference type="EMBL" id="TKG62845.1"/>
    </source>
</evidence>
<feature type="chain" id="PRO_5045424787" evidence="1">
    <location>
        <begin position="28"/>
        <end position="414"/>
    </location>
</feature>
<dbReference type="Pfam" id="PF17660">
    <property type="entry name" value="BTRD1"/>
    <property type="match status" value="1"/>
</dbReference>
<evidence type="ECO:0000313" key="4">
    <source>
        <dbReference type="Proteomes" id="UP000309992"/>
    </source>
</evidence>
<keyword evidence="4" id="KW-1185">Reference proteome</keyword>
<comment type="caution">
    <text evidence="3">The sequence shown here is derived from an EMBL/GenBank/DDBJ whole genome shotgun (WGS) entry which is preliminary data.</text>
</comment>
<feature type="domain" description="Beta-lactamase-related" evidence="2">
    <location>
        <begin position="89"/>
        <end position="398"/>
    </location>
</feature>
<dbReference type="InterPro" id="IPR050789">
    <property type="entry name" value="Diverse_Enzym_Activities"/>
</dbReference>
<protein>
    <submittedName>
        <fullName evidence="3">Beta-lactamase family protein</fullName>
    </submittedName>
</protein>
<dbReference type="InterPro" id="IPR012338">
    <property type="entry name" value="Beta-lactam/transpept-like"/>
</dbReference>
<name>A0ABY2RXN9_9PSEU</name>
<reference evidence="3 4" key="1">
    <citation type="journal article" date="2015" name="Antonie Van Leeuwenhoek">
        <title>Prauserella endophytica sp. nov., an endophytic actinobacterium isolated from Tamarix taklamakanensis.</title>
        <authorList>
            <person name="Liu J.M."/>
            <person name="Habden X."/>
            <person name="Guo L."/>
            <person name="Tuo L."/>
            <person name="Jiang Z.K."/>
            <person name="Liu S.W."/>
            <person name="Liu X.F."/>
            <person name="Chen L."/>
            <person name="Li R.F."/>
            <person name="Zhang Y.Q."/>
            <person name="Sun C.H."/>
        </authorList>
    </citation>
    <scope>NUCLEOTIDE SEQUENCE [LARGE SCALE GENOMIC DNA]</scope>
    <source>
        <strain evidence="3 4">CGMCC 4.7182</strain>
    </source>
</reference>
<dbReference type="Pfam" id="PF00144">
    <property type="entry name" value="Beta-lactamase"/>
    <property type="match status" value="1"/>
</dbReference>
<feature type="signal peptide" evidence="1">
    <location>
        <begin position="1"/>
        <end position="27"/>
    </location>
</feature>
<dbReference type="SUPFAM" id="SSF56601">
    <property type="entry name" value="beta-lactamase/transpeptidase-like"/>
    <property type="match status" value="1"/>
</dbReference>
<dbReference type="Proteomes" id="UP000309992">
    <property type="component" value="Unassembled WGS sequence"/>
</dbReference>
<evidence type="ECO:0000259" key="2">
    <source>
        <dbReference type="Pfam" id="PF00144"/>
    </source>
</evidence>
<keyword evidence="1" id="KW-0732">Signal</keyword>
<organism evidence="3 4">
    <name type="scientific">Prauserella endophytica</name>
    <dbReference type="NCBI Taxonomy" id="1592324"/>
    <lineage>
        <taxon>Bacteria</taxon>
        <taxon>Bacillati</taxon>
        <taxon>Actinomycetota</taxon>
        <taxon>Actinomycetes</taxon>
        <taxon>Pseudonocardiales</taxon>
        <taxon>Pseudonocardiaceae</taxon>
        <taxon>Prauserella</taxon>
        <taxon>Prauserella coralliicola group</taxon>
    </lineage>
</organism>
<gene>
    <name evidence="3" type="ORF">FCN18_31030</name>
</gene>
<sequence length="414" mass="45136">MRRRPLRSLLCASLVALLLGGATPGFAADGLVTHHDLTARAFANWTHRHQDEGYRLVRVESRETPRGTRYTATWQVRGERRDWPLREQVDARISHELATTGVPGIAVAVIEDGRLRYLRGFGHADVNDDVWMDGTIVGPYNSVSKAIAGALTFDVAEASRGALGLTDRTREHLPGLPAHHTHTVGQLLNLRGCVGHYAHIPAATFDEPPYETAGAAVAEFADSPLVCEPGERWHYSTHSYAVLGAVLEAHLGEPIGAIVDRWVTRGYRLPSVRPIDLSDTSVRRMTLYTGDNRELRPADSTYKVLGGGLEGSVLDMARFGQRIVDGDVVGAAALDRMLSPPDRLSTYAYGWTTGTEGGHRFADKDGAWPGSRTYLRIYPDDDVVVAVLSNRESGGHSPVRLGRDIGALVLGQLD</sequence>
<proteinExistence type="predicted"/>
<dbReference type="InterPro" id="IPR001466">
    <property type="entry name" value="Beta-lactam-related"/>
</dbReference>
<accession>A0ABY2RXN9</accession>